<evidence type="ECO:0000313" key="11">
    <source>
        <dbReference type="EMBL" id="KAF5200778.1"/>
    </source>
</evidence>
<dbReference type="PANTHER" id="PTHR45136:SF2">
    <property type="entry name" value="ABC TRANSPORTER DOMAIN-CONTAINING PROTEIN"/>
    <property type="match status" value="1"/>
</dbReference>
<organism evidence="9 12">
    <name type="scientific">Thalictrum thalictroides</name>
    <name type="common">Rue-anemone</name>
    <name type="synonym">Anemone thalictroides</name>
    <dbReference type="NCBI Taxonomy" id="46969"/>
    <lineage>
        <taxon>Eukaryota</taxon>
        <taxon>Viridiplantae</taxon>
        <taxon>Streptophyta</taxon>
        <taxon>Embryophyta</taxon>
        <taxon>Tracheophyta</taxon>
        <taxon>Spermatophyta</taxon>
        <taxon>Magnoliopsida</taxon>
        <taxon>Ranunculales</taxon>
        <taxon>Ranunculaceae</taxon>
        <taxon>Thalictroideae</taxon>
        <taxon>Thalictrum</taxon>
    </lineage>
</organism>
<name>A0A7J6V822_THATH</name>
<dbReference type="PANTHER" id="PTHR45136">
    <property type="entry name" value="ABC TRANSPORTER DOMAIN-CONTAINING PROTEIN"/>
    <property type="match status" value="1"/>
</dbReference>
<comment type="caution">
    <text evidence="9">The sequence shown here is derived from an EMBL/GenBank/DDBJ whole genome shotgun (WGS) entry which is preliminary data.</text>
</comment>
<keyword evidence="5 8" id="KW-1133">Transmembrane helix</keyword>
<dbReference type="InterPro" id="IPR036640">
    <property type="entry name" value="ABC1_TM_sf"/>
</dbReference>
<sequence length="64" mass="7448">MISVYFLTGHDEIKSKTRMYALFFFGLAVFSFMFNVAQHYNFGAMGEYLTKRTGEQNVDKDSDM</sequence>
<feature type="transmembrane region" description="Helical" evidence="8">
    <location>
        <begin position="20"/>
        <end position="40"/>
    </location>
</feature>
<evidence type="ECO:0000256" key="2">
    <source>
        <dbReference type="ARBA" id="ARBA00022448"/>
    </source>
</evidence>
<dbReference type="GO" id="GO:0016020">
    <property type="term" value="C:membrane"/>
    <property type="evidence" value="ECO:0007669"/>
    <property type="project" value="InterPro"/>
</dbReference>
<proteinExistence type="inferred from homology"/>
<keyword evidence="3 8" id="KW-0812">Transmembrane</keyword>
<evidence type="ECO:0000256" key="7">
    <source>
        <dbReference type="ARBA" id="ARBA00023180"/>
    </source>
</evidence>
<comment type="similarity">
    <text evidence="1">Belongs to the ABC transporter superfamily. ABCB family. Multidrug resistance exporter (TC 3.A.1.201) subfamily.</text>
</comment>
<dbReference type="Proteomes" id="UP000554482">
    <property type="component" value="Unassembled WGS sequence"/>
</dbReference>
<evidence type="ECO:0000256" key="6">
    <source>
        <dbReference type="ARBA" id="ARBA00023136"/>
    </source>
</evidence>
<evidence type="ECO:0000256" key="8">
    <source>
        <dbReference type="SAM" id="Phobius"/>
    </source>
</evidence>
<evidence type="ECO:0000313" key="12">
    <source>
        <dbReference type="Proteomes" id="UP000554482"/>
    </source>
</evidence>
<dbReference type="EMBL" id="JABWDY010010298">
    <property type="protein sequence ID" value="KAF5200778.1"/>
    <property type="molecule type" value="Genomic_DNA"/>
</dbReference>
<evidence type="ECO:0000313" key="9">
    <source>
        <dbReference type="EMBL" id="KAF5181176.1"/>
    </source>
</evidence>
<dbReference type="OrthoDB" id="1933929at2759"/>
<dbReference type="Gene3D" id="1.20.1560.10">
    <property type="entry name" value="ABC transporter type 1, transmembrane domain"/>
    <property type="match status" value="1"/>
</dbReference>
<dbReference type="AlphaFoldDB" id="A0A7J6V822"/>
<keyword evidence="2" id="KW-0813">Transport</keyword>
<dbReference type="GO" id="GO:0005524">
    <property type="term" value="F:ATP binding"/>
    <property type="evidence" value="ECO:0007669"/>
    <property type="project" value="InterPro"/>
</dbReference>
<reference evidence="9 12" key="1">
    <citation type="submission" date="2020-06" db="EMBL/GenBank/DDBJ databases">
        <title>Transcriptomic and genomic resources for Thalictrum thalictroides and T. hernandezii: Facilitating candidate gene discovery in an emerging model plant lineage.</title>
        <authorList>
            <person name="Arias T."/>
            <person name="Riano-Pachon D.M."/>
            <person name="Di Stilio V.S."/>
        </authorList>
    </citation>
    <scope>NUCLEOTIDE SEQUENCE [LARGE SCALE GENOMIC DNA]</scope>
    <source>
        <strain evidence="12">cv. WT478/WT964</strain>
        <strain evidence="9">WT478/WT964</strain>
        <tissue evidence="9">Leaves</tissue>
    </source>
</reference>
<keyword evidence="7" id="KW-0325">Glycoprotein</keyword>
<accession>A0A7J6V822</accession>
<evidence type="ECO:0000256" key="3">
    <source>
        <dbReference type="ARBA" id="ARBA00022692"/>
    </source>
</evidence>
<keyword evidence="4" id="KW-0677">Repeat</keyword>
<evidence type="ECO:0000256" key="4">
    <source>
        <dbReference type="ARBA" id="ARBA00022737"/>
    </source>
</evidence>
<protein>
    <submittedName>
        <fullName evidence="9">Abc transporter b family member 15-like</fullName>
    </submittedName>
</protein>
<keyword evidence="12" id="KW-1185">Reference proteome</keyword>
<evidence type="ECO:0000256" key="1">
    <source>
        <dbReference type="ARBA" id="ARBA00007577"/>
    </source>
</evidence>
<dbReference type="EMBL" id="JABWDY010017027">
    <property type="protein sequence ID" value="KAF5195650.1"/>
    <property type="molecule type" value="Genomic_DNA"/>
</dbReference>
<evidence type="ECO:0000313" key="10">
    <source>
        <dbReference type="EMBL" id="KAF5195650.1"/>
    </source>
</evidence>
<keyword evidence="6 8" id="KW-0472">Membrane</keyword>
<gene>
    <name evidence="11" type="ORF">FRX31_009635</name>
    <name evidence="10" type="ORF">FRX31_014762</name>
    <name evidence="9" type="ORF">FRX31_029237</name>
</gene>
<dbReference type="EMBL" id="JABWDY010036492">
    <property type="protein sequence ID" value="KAF5181176.1"/>
    <property type="molecule type" value="Genomic_DNA"/>
</dbReference>
<evidence type="ECO:0000256" key="5">
    <source>
        <dbReference type="ARBA" id="ARBA00022989"/>
    </source>
</evidence>